<accession>A0ABU7ZS59</accession>
<dbReference type="RefSeq" id="WP_334252213.1">
    <property type="nucleotide sequence ID" value="NZ_JBAKBE010000009.1"/>
</dbReference>
<gene>
    <name evidence="3" type="ORF">V6L76_15185</name>
</gene>
<reference evidence="3 4" key="1">
    <citation type="submission" date="2024-02" db="EMBL/GenBank/DDBJ databases">
        <title>A new putative Pannonibacter species isolated from two cases of bloodstream infections in paediatric patients.</title>
        <authorList>
            <person name="Castellana S."/>
            <person name="De Laurentiis V."/>
            <person name="Grassi M."/>
            <person name="De Leonardis F."/>
            <person name="Mosca A."/>
            <person name="De Carlo C."/>
            <person name="Sparapano E."/>
            <person name="Ronga L."/>
            <person name="Santacroce L."/>
            <person name="Chironna M."/>
            <person name="De Robertis A."/>
            <person name="Bianco A."/>
            <person name="Del Sambro L."/>
            <person name="Capozzi L."/>
            <person name="Parisi A."/>
        </authorList>
    </citation>
    <scope>NUCLEOTIDE SEQUENCE [LARGE SCALE GENOMIC DNA]</scope>
    <source>
        <strain evidence="3 4">Pt2</strain>
    </source>
</reference>
<dbReference type="Gene3D" id="1.10.490.10">
    <property type="entry name" value="Globins"/>
    <property type="match status" value="1"/>
</dbReference>
<feature type="domain" description="Globin" evidence="2">
    <location>
        <begin position="40"/>
        <end position="174"/>
    </location>
</feature>
<dbReference type="EMBL" id="JBAKBE010000009">
    <property type="protein sequence ID" value="MEH0097605.1"/>
    <property type="molecule type" value="Genomic_DNA"/>
</dbReference>
<evidence type="ECO:0000313" key="3">
    <source>
        <dbReference type="EMBL" id="MEH0097605.1"/>
    </source>
</evidence>
<protein>
    <submittedName>
        <fullName evidence="3">Globin domain-containing protein</fullName>
    </submittedName>
</protein>
<evidence type="ECO:0000313" key="4">
    <source>
        <dbReference type="Proteomes" id="UP001380822"/>
    </source>
</evidence>
<dbReference type="InterPro" id="IPR000971">
    <property type="entry name" value="Globin"/>
</dbReference>
<dbReference type="InterPro" id="IPR009050">
    <property type="entry name" value="Globin-like_sf"/>
</dbReference>
<proteinExistence type="inferred from homology"/>
<evidence type="ECO:0000256" key="1">
    <source>
        <dbReference type="RuleBase" id="RU000356"/>
    </source>
</evidence>
<keyword evidence="1" id="KW-0813">Transport</keyword>
<keyword evidence="1" id="KW-0349">Heme</keyword>
<dbReference type="PANTHER" id="PTHR43396:SF6">
    <property type="entry name" value="ABL201WP"/>
    <property type="match status" value="1"/>
</dbReference>
<sequence>MRFRRLFAGKVFNIDNGVIPLRANGAVMMHAVRAQFREVEVSPEQIQLVQESFDRLRPQGPAVISGFYCRFFELSPSLRPLFRTALPLQEVHLLEALSAVVAMLSNLQMLLPELEALAKRHVTYGVCAVHYLDAGEALMWTLESHLGEAFTPEVRSAWMAAYATLSDIMIASAEYRAA</sequence>
<dbReference type="PROSITE" id="PS01033">
    <property type="entry name" value="GLOBIN"/>
    <property type="match status" value="1"/>
</dbReference>
<organism evidence="3 4">
    <name type="scientific">Pannonibacter anstelovis</name>
    <dbReference type="NCBI Taxonomy" id="3121537"/>
    <lineage>
        <taxon>Bacteria</taxon>
        <taxon>Pseudomonadati</taxon>
        <taxon>Pseudomonadota</taxon>
        <taxon>Alphaproteobacteria</taxon>
        <taxon>Hyphomicrobiales</taxon>
        <taxon>Stappiaceae</taxon>
        <taxon>Pannonibacter</taxon>
    </lineage>
</organism>
<keyword evidence="1" id="KW-0408">Iron</keyword>
<comment type="similarity">
    <text evidence="1">Belongs to the globin family.</text>
</comment>
<evidence type="ECO:0000259" key="2">
    <source>
        <dbReference type="PROSITE" id="PS01033"/>
    </source>
</evidence>
<dbReference type="SUPFAM" id="SSF46458">
    <property type="entry name" value="Globin-like"/>
    <property type="match status" value="1"/>
</dbReference>
<keyword evidence="1" id="KW-0479">Metal-binding</keyword>
<keyword evidence="1" id="KW-0561">Oxygen transport</keyword>
<comment type="caution">
    <text evidence="3">The sequence shown here is derived from an EMBL/GenBank/DDBJ whole genome shotgun (WGS) entry which is preliminary data.</text>
</comment>
<keyword evidence="4" id="KW-1185">Reference proteome</keyword>
<dbReference type="Proteomes" id="UP001380822">
    <property type="component" value="Unassembled WGS sequence"/>
</dbReference>
<name>A0ABU7ZS59_9HYPH</name>
<dbReference type="InterPro" id="IPR012292">
    <property type="entry name" value="Globin/Proto"/>
</dbReference>
<dbReference type="Pfam" id="PF00042">
    <property type="entry name" value="Globin"/>
    <property type="match status" value="1"/>
</dbReference>
<dbReference type="PANTHER" id="PTHR43396">
    <property type="entry name" value="FLAVOHEMOPROTEIN"/>
    <property type="match status" value="1"/>
</dbReference>